<dbReference type="Pfam" id="PF14368">
    <property type="entry name" value="LTP_2"/>
    <property type="match status" value="1"/>
</dbReference>
<dbReference type="InterPro" id="IPR044741">
    <property type="entry name" value="NsLTP-like"/>
</dbReference>
<accession>A0A067LN44</accession>
<dbReference type="InterPro" id="IPR016140">
    <property type="entry name" value="Bifunc_inhib/LTP/seed_store"/>
</dbReference>
<dbReference type="GO" id="GO:0009627">
    <property type="term" value="P:systemic acquired resistance"/>
    <property type="evidence" value="ECO:0007669"/>
    <property type="project" value="InterPro"/>
</dbReference>
<protein>
    <recommendedName>
        <fullName evidence="2">Bifunctional inhibitor/plant lipid transfer protein/seed storage helical domain-containing protein</fullName>
    </recommendedName>
</protein>
<organism evidence="3 4">
    <name type="scientific">Jatropha curcas</name>
    <name type="common">Barbados nut</name>
    <dbReference type="NCBI Taxonomy" id="180498"/>
    <lineage>
        <taxon>Eukaryota</taxon>
        <taxon>Viridiplantae</taxon>
        <taxon>Streptophyta</taxon>
        <taxon>Embryophyta</taxon>
        <taxon>Tracheophyta</taxon>
        <taxon>Spermatophyta</taxon>
        <taxon>Magnoliopsida</taxon>
        <taxon>eudicotyledons</taxon>
        <taxon>Gunneridae</taxon>
        <taxon>Pentapetalae</taxon>
        <taxon>rosids</taxon>
        <taxon>fabids</taxon>
        <taxon>Malpighiales</taxon>
        <taxon>Euphorbiaceae</taxon>
        <taxon>Crotonoideae</taxon>
        <taxon>Jatropheae</taxon>
        <taxon>Jatropha</taxon>
    </lineage>
</organism>
<reference evidence="3 4" key="1">
    <citation type="journal article" date="2014" name="PLoS ONE">
        <title>Global Analysis of Gene Expression Profiles in Physic Nut (Jatropha curcas L.) Seedlings Exposed to Salt Stress.</title>
        <authorList>
            <person name="Zhang L."/>
            <person name="Zhang C."/>
            <person name="Wu P."/>
            <person name="Chen Y."/>
            <person name="Li M."/>
            <person name="Jiang H."/>
            <person name="Wu G."/>
        </authorList>
    </citation>
    <scope>NUCLEOTIDE SEQUENCE [LARGE SCALE GENOMIC DNA]</scope>
    <source>
        <strain evidence="4">cv. GZQX0401</strain>
        <tissue evidence="3">Young leaves</tissue>
    </source>
</reference>
<dbReference type="GO" id="GO:0005504">
    <property type="term" value="F:fatty acid binding"/>
    <property type="evidence" value="ECO:0007669"/>
    <property type="project" value="InterPro"/>
</dbReference>
<dbReference type="PANTHER" id="PTHR33122">
    <property type="entry name" value="LIPID BINDING PROTEIN-RELATED"/>
    <property type="match status" value="1"/>
</dbReference>
<dbReference type="CDD" id="cd04660">
    <property type="entry name" value="nsLTP_like"/>
    <property type="match status" value="1"/>
</dbReference>
<gene>
    <name evidence="3" type="ORF">JCGZ_10060</name>
</gene>
<feature type="signal peptide" evidence="1">
    <location>
        <begin position="1"/>
        <end position="29"/>
    </location>
</feature>
<dbReference type="KEGG" id="jcu:105631948"/>
<proteinExistence type="predicted"/>
<keyword evidence="4" id="KW-1185">Reference proteome</keyword>
<sequence>MEAYMKKLATILALVMGIALVSNPVVANGAETFCHMTDEGLNACRPSVSGQNPVAPSAACCSALSKADLQCLCFYKNNYPWLLTTYKIDPNQALQLPVKCSLVEESFHC</sequence>
<name>A0A067LN44_JATCU</name>
<keyword evidence="1" id="KW-0732">Signal</keyword>
<dbReference type="Gene3D" id="1.10.110.10">
    <property type="entry name" value="Plant lipid-transfer and hydrophobic proteins"/>
    <property type="match status" value="1"/>
</dbReference>
<dbReference type="AlphaFoldDB" id="A0A067LN44"/>
<dbReference type="SMART" id="SM00499">
    <property type="entry name" value="AAI"/>
    <property type="match status" value="1"/>
</dbReference>
<evidence type="ECO:0000313" key="3">
    <source>
        <dbReference type="EMBL" id="KDP46220.1"/>
    </source>
</evidence>
<dbReference type="PANTHER" id="PTHR33122:SF36">
    <property type="entry name" value="LIPID TRANSFER PROTEIN"/>
    <property type="match status" value="1"/>
</dbReference>
<evidence type="ECO:0000259" key="2">
    <source>
        <dbReference type="SMART" id="SM00499"/>
    </source>
</evidence>
<dbReference type="SUPFAM" id="SSF47699">
    <property type="entry name" value="Bifunctional inhibitor/lipid-transfer protein/seed storage 2S albumin"/>
    <property type="match status" value="1"/>
</dbReference>
<feature type="chain" id="PRO_5001643968" description="Bifunctional inhibitor/plant lipid transfer protein/seed storage helical domain-containing protein" evidence="1">
    <location>
        <begin position="30"/>
        <end position="109"/>
    </location>
</feature>
<evidence type="ECO:0000313" key="4">
    <source>
        <dbReference type="Proteomes" id="UP000027138"/>
    </source>
</evidence>
<dbReference type="EMBL" id="KK914219">
    <property type="protein sequence ID" value="KDP46220.1"/>
    <property type="molecule type" value="Genomic_DNA"/>
</dbReference>
<evidence type="ECO:0000256" key="1">
    <source>
        <dbReference type="SAM" id="SignalP"/>
    </source>
</evidence>
<dbReference type="InterPro" id="IPR039265">
    <property type="entry name" value="DIR1-like"/>
</dbReference>
<dbReference type="STRING" id="180498.A0A067LN44"/>
<dbReference type="OrthoDB" id="643149at2759"/>
<dbReference type="InterPro" id="IPR036312">
    <property type="entry name" value="Bifun_inhib/LTP/seed_sf"/>
</dbReference>
<dbReference type="Proteomes" id="UP000027138">
    <property type="component" value="Unassembled WGS sequence"/>
</dbReference>
<feature type="domain" description="Bifunctional inhibitor/plant lipid transfer protein/seed storage helical" evidence="2">
    <location>
        <begin position="34"/>
        <end position="109"/>
    </location>
</feature>